<feature type="domain" description="Integrase catalytic" evidence="2">
    <location>
        <begin position="175"/>
        <end position="334"/>
    </location>
</feature>
<sequence length="339" mass="38923">MLALFAFQESSMSHPNAALTPRHRLIVARLVVDEGWPISEVAARFQVSWPTVKRWVDRYRAGESMQDRSSRPHRSPNKTSQTTTRRCIQLRLRLREGPVQLACRLGIAPSTIHRILVDARLNRLSHVDRATGEPVRRYEHDHPGAMLHVDVKKLGNIPDGGGWRYVGRRQGAKNRAATPDKPRNKYRDPLMGKAYVHTVIDDHSRVAYAEIHDDETAQTATAVLVRAVEWFNARGITIERVLSDNGGAYRSHLWRDTCTELGIRHKRTRPYRPQTNGKIERFHRTLADGWAYARSYTSEAERRGELDGWLHYYNHHRPHTACGNQPPFTRLTNVPGQYS</sequence>
<dbReference type="EMBL" id="KF577591">
    <property type="protein sequence ID" value="AGY35507.1"/>
    <property type="molecule type" value="Genomic_DNA"/>
</dbReference>
<proteinExistence type="predicted"/>
<evidence type="ECO:0000313" key="3">
    <source>
        <dbReference type="EMBL" id="AGY35507.1"/>
    </source>
</evidence>
<dbReference type="InterPro" id="IPR047656">
    <property type="entry name" value="IS481-like_transpos"/>
</dbReference>
<reference evidence="3" key="1">
    <citation type="journal article" date="2013" name="Genome Announc.">
        <title>First complete sequence of a giant linear plasmid from a micrococcus strain isolated from an extremely high-altitude lake.</title>
        <authorList>
            <person name="Dib J.R."/>
            <person name="Schuldes J."/>
            <person name="Thurmer A."/>
            <person name="Farias M.E."/>
            <person name="Daniel R."/>
            <person name="Meinhardt F."/>
        </authorList>
    </citation>
    <scope>NUCLEOTIDE SEQUENCE</scope>
    <source>
        <strain evidence="3">V7</strain>
        <plasmid evidence="3">pLMV7</plasmid>
    </source>
</reference>
<dbReference type="PANTHER" id="PTHR35004:SF6">
    <property type="entry name" value="TRANSPOSASE"/>
    <property type="match status" value="1"/>
</dbReference>
<dbReference type="Pfam" id="PF13384">
    <property type="entry name" value="HTH_23"/>
    <property type="match status" value="1"/>
</dbReference>
<dbReference type="AlphaFoldDB" id="U5NW01"/>
<dbReference type="GO" id="GO:0015074">
    <property type="term" value="P:DNA integration"/>
    <property type="evidence" value="ECO:0007669"/>
    <property type="project" value="InterPro"/>
</dbReference>
<evidence type="ECO:0000259" key="2">
    <source>
        <dbReference type="PROSITE" id="PS50994"/>
    </source>
</evidence>
<dbReference type="InterPro" id="IPR009057">
    <property type="entry name" value="Homeodomain-like_sf"/>
</dbReference>
<dbReference type="InterPro" id="IPR036397">
    <property type="entry name" value="RNaseH_sf"/>
</dbReference>
<protein>
    <submittedName>
        <fullName evidence="3">Transposase</fullName>
    </submittedName>
</protein>
<dbReference type="SUPFAM" id="SSF46689">
    <property type="entry name" value="Homeodomain-like"/>
    <property type="match status" value="1"/>
</dbReference>
<evidence type="ECO:0000256" key="1">
    <source>
        <dbReference type="SAM" id="MobiDB-lite"/>
    </source>
</evidence>
<dbReference type="Pfam" id="PF13683">
    <property type="entry name" value="rve_3"/>
    <property type="match status" value="1"/>
</dbReference>
<organism evidence="3">
    <name type="scientific">Micrococcus sp. V7</name>
    <dbReference type="NCBI Taxonomy" id="404582"/>
    <lineage>
        <taxon>Bacteria</taxon>
        <taxon>Bacillati</taxon>
        <taxon>Actinomycetota</taxon>
        <taxon>Actinomycetes</taxon>
        <taxon>Micrococcales</taxon>
        <taxon>Micrococcaceae</taxon>
        <taxon>Micrococcus</taxon>
    </lineage>
</organism>
<feature type="region of interest" description="Disordered" evidence="1">
    <location>
        <begin position="62"/>
        <end position="85"/>
    </location>
</feature>
<dbReference type="InterPro" id="IPR001584">
    <property type="entry name" value="Integrase_cat-core"/>
</dbReference>
<dbReference type="PANTHER" id="PTHR35004">
    <property type="entry name" value="TRANSPOSASE RV3428C-RELATED"/>
    <property type="match status" value="1"/>
</dbReference>
<dbReference type="InterPro" id="IPR012337">
    <property type="entry name" value="RNaseH-like_sf"/>
</dbReference>
<dbReference type="SUPFAM" id="SSF53098">
    <property type="entry name" value="Ribonuclease H-like"/>
    <property type="match status" value="1"/>
</dbReference>
<gene>
    <name evidence="3" type="ORF">LMV7_p00860</name>
</gene>
<name>U5NW01_9MICC</name>
<feature type="region of interest" description="Disordered" evidence="1">
    <location>
        <begin position="166"/>
        <end position="185"/>
    </location>
</feature>
<dbReference type="GO" id="GO:0003676">
    <property type="term" value="F:nucleic acid binding"/>
    <property type="evidence" value="ECO:0007669"/>
    <property type="project" value="InterPro"/>
</dbReference>
<dbReference type="PROSITE" id="PS50994">
    <property type="entry name" value="INTEGRASE"/>
    <property type="match status" value="1"/>
</dbReference>
<dbReference type="Gene3D" id="3.30.420.10">
    <property type="entry name" value="Ribonuclease H-like superfamily/Ribonuclease H"/>
    <property type="match status" value="1"/>
</dbReference>
<dbReference type="NCBIfam" id="NF033577">
    <property type="entry name" value="transpos_IS481"/>
    <property type="match status" value="1"/>
</dbReference>
<accession>U5NW01</accession>
<geneLocation type="plasmid" evidence="3">
    <name>pLMV7</name>
</geneLocation>
<keyword evidence="3" id="KW-0614">Plasmid</keyword>